<reference evidence="2 3" key="1">
    <citation type="journal article" date="2015" name="Genome Biol. Evol.">
        <title>Comparative Genomics of a Bacterivorous Green Alga Reveals Evolutionary Causalities and Consequences of Phago-Mixotrophic Mode of Nutrition.</title>
        <authorList>
            <person name="Burns J.A."/>
            <person name="Paasch A."/>
            <person name="Narechania A."/>
            <person name="Kim E."/>
        </authorList>
    </citation>
    <scope>NUCLEOTIDE SEQUENCE [LARGE SCALE GENOMIC DNA]</scope>
    <source>
        <strain evidence="2 3">PLY_AMNH</strain>
    </source>
</reference>
<keyword evidence="3" id="KW-1185">Reference proteome</keyword>
<evidence type="ECO:0000313" key="3">
    <source>
        <dbReference type="Proteomes" id="UP001190700"/>
    </source>
</evidence>
<dbReference type="EMBL" id="LGRX02012966">
    <property type="protein sequence ID" value="KAK3266582.1"/>
    <property type="molecule type" value="Genomic_DNA"/>
</dbReference>
<evidence type="ECO:0000256" key="1">
    <source>
        <dbReference type="SAM" id="MobiDB-lite"/>
    </source>
</evidence>
<organism evidence="2 3">
    <name type="scientific">Cymbomonas tetramitiformis</name>
    <dbReference type="NCBI Taxonomy" id="36881"/>
    <lineage>
        <taxon>Eukaryota</taxon>
        <taxon>Viridiplantae</taxon>
        <taxon>Chlorophyta</taxon>
        <taxon>Pyramimonadophyceae</taxon>
        <taxon>Pyramimonadales</taxon>
        <taxon>Pyramimonadaceae</taxon>
        <taxon>Cymbomonas</taxon>
    </lineage>
</organism>
<accession>A0AAE0KZP6</accession>
<gene>
    <name evidence="2" type="ORF">CYMTET_24802</name>
</gene>
<sequence length="703" mass="78195">MSGNMLEDSPGEVEAPLVEAPPARRARRTFLSRDFDRKVRFLLGRVASGSFSQAELQGHADRNLRRMYDALFNSDAQTWGVDDAHRTSLMASILFSLPSVSNAGVKATFRSLIVQLFLHPAIEKLGFNRIVADDSLWLEKDCGHVVTTDLSLVRNPTIESLMARGTMFRAKPHEGLEAEGSMPEVAFLDLERALQAWRFSVSKALGVSDASALVAWVAAVRAEARTVIDSSAGGESFVGGCEDPHLVLTASDWRRLREVQRDFVITTVDKAASNFCFVCKKHYMQKCLDELRHGVGYEATERVAFRALTADAEGLWKEVVSQIPGLWHLAVNGDGHLGALDDGLWLSLWYPSDGYCLFEGVGDSSAAGSIYVQCLEAFSPAGGLVVDNHVMGHFMGYWRIAVNGDGHWNDLDDGMWLSLWYPSGGYCLFEGVGDSSAAGSIYVQCLGAFSPAGGLVIDTHFMGYWHLVVNGDGHWNDLDDGMWLSLWYPSDGYCLFECVGDSSTARFLGVSWIRLTLAPSPCTVLMVITHAGGLVFFDLDMKYWRIAVNGDGRRVEVYGAFKDRKAGYQQSTMTVNAVIQMLEKLELWCPRLRTKTLCGLLEKITGEQDILPQVHPNNADSELHFEDFMELLCQIAVLKHGKRVRCASAVLKSFMENTFIPICKDKLPFRLEFKQRRKSRKPKEEKSTPNQQLLQKLGNLMNK</sequence>
<dbReference type="AlphaFoldDB" id="A0AAE0KZP6"/>
<dbReference type="Proteomes" id="UP001190700">
    <property type="component" value="Unassembled WGS sequence"/>
</dbReference>
<proteinExistence type="predicted"/>
<protein>
    <submittedName>
        <fullName evidence="2">Uncharacterized protein</fullName>
    </submittedName>
</protein>
<evidence type="ECO:0000313" key="2">
    <source>
        <dbReference type="EMBL" id="KAK3266582.1"/>
    </source>
</evidence>
<comment type="caution">
    <text evidence="2">The sequence shown here is derived from an EMBL/GenBank/DDBJ whole genome shotgun (WGS) entry which is preliminary data.</text>
</comment>
<feature type="region of interest" description="Disordered" evidence="1">
    <location>
        <begin position="676"/>
        <end position="703"/>
    </location>
</feature>
<name>A0AAE0KZP6_9CHLO</name>